<evidence type="ECO:0000256" key="4">
    <source>
        <dbReference type="ARBA" id="ARBA00022801"/>
    </source>
</evidence>
<evidence type="ECO:0000313" key="7">
    <source>
        <dbReference type="EMBL" id="OGD04415.1"/>
    </source>
</evidence>
<keyword evidence="1 5" id="KW-1277">Toxin-antitoxin system</keyword>
<dbReference type="InterPro" id="IPR029060">
    <property type="entry name" value="PIN-like_dom_sf"/>
</dbReference>
<gene>
    <name evidence="5" type="primary">vapC</name>
    <name evidence="7" type="ORF">A2989_05300</name>
</gene>
<keyword evidence="4 5" id="KW-0378">Hydrolase</keyword>
<proteinExistence type="inferred from homology"/>
<reference evidence="7 8" key="1">
    <citation type="journal article" date="2016" name="Nat. Commun.">
        <title>Thousands of microbial genomes shed light on interconnected biogeochemical processes in an aquifer system.</title>
        <authorList>
            <person name="Anantharaman K."/>
            <person name="Brown C.T."/>
            <person name="Hug L.A."/>
            <person name="Sharon I."/>
            <person name="Castelle C.J."/>
            <person name="Probst A.J."/>
            <person name="Thomas B.C."/>
            <person name="Singh A."/>
            <person name="Wilkins M.J."/>
            <person name="Karaoz U."/>
            <person name="Brodie E.L."/>
            <person name="Williams K.H."/>
            <person name="Hubbard S.S."/>
            <person name="Banfield J.F."/>
        </authorList>
    </citation>
    <scope>NUCLEOTIDE SEQUENCE [LARGE SCALE GENOMIC DNA]</scope>
</reference>
<dbReference type="Pfam" id="PF01850">
    <property type="entry name" value="PIN"/>
    <property type="match status" value="1"/>
</dbReference>
<comment type="cofactor">
    <cofactor evidence="5">
        <name>Mg(2+)</name>
        <dbReference type="ChEBI" id="CHEBI:18420"/>
    </cofactor>
</comment>
<dbReference type="InterPro" id="IPR002716">
    <property type="entry name" value="PIN_dom"/>
</dbReference>
<dbReference type="PANTHER" id="PTHR42188">
    <property type="entry name" value="23S RRNA-SPECIFIC ENDONUCLEASE VAPC20"/>
    <property type="match status" value="1"/>
</dbReference>
<evidence type="ECO:0000256" key="2">
    <source>
        <dbReference type="ARBA" id="ARBA00022722"/>
    </source>
</evidence>
<dbReference type="Gene3D" id="3.40.50.1010">
    <property type="entry name" value="5'-nuclease"/>
    <property type="match status" value="1"/>
</dbReference>
<dbReference type="EMBL" id="MEXN01000001">
    <property type="protein sequence ID" value="OGD04415.1"/>
    <property type="molecule type" value="Genomic_DNA"/>
</dbReference>
<evidence type="ECO:0000256" key="1">
    <source>
        <dbReference type="ARBA" id="ARBA00022649"/>
    </source>
</evidence>
<keyword evidence="5" id="KW-0460">Magnesium</keyword>
<evidence type="ECO:0000256" key="5">
    <source>
        <dbReference type="HAMAP-Rule" id="MF_00265"/>
    </source>
</evidence>
<dbReference type="InterPro" id="IPR039018">
    <property type="entry name" value="VapC20-like"/>
</dbReference>
<dbReference type="GO" id="GO:0016075">
    <property type="term" value="P:rRNA catabolic process"/>
    <property type="evidence" value="ECO:0007669"/>
    <property type="project" value="TreeGrafter"/>
</dbReference>
<feature type="binding site" evidence="5">
    <location>
        <position position="97"/>
    </location>
    <ligand>
        <name>Mg(2+)</name>
        <dbReference type="ChEBI" id="CHEBI:18420"/>
    </ligand>
</feature>
<dbReference type="AlphaFoldDB" id="A0A1F4ZE19"/>
<dbReference type="SUPFAM" id="SSF88723">
    <property type="entry name" value="PIN domain-like"/>
    <property type="match status" value="1"/>
</dbReference>
<evidence type="ECO:0000256" key="3">
    <source>
        <dbReference type="ARBA" id="ARBA00022723"/>
    </source>
</evidence>
<sequence>MIFVDSSAWIALSKPDDINFHKATNWLKSIREDELVTSNMVVIETLGWIRYKQGKKLALDVAKRLFEVKAERVTLADEFGARNLFKKLDGRGVSMIDCTSMAVMKRRGWRKIFTFDGDFGQAGFEVVPV</sequence>
<evidence type="ECO:0000313" key="8">
    <source>
        <dbReference type="Proteomes" id="UP000177080"/>
    </source>
</evidence>
<organism evidence="7 8">
    <name type="scientific">Candidatus Amesbacteria bacterium RIFCSPLOWO2_01_FULL_48_25</name>
    <dbReference type="NCBI Taxonomy" id="1797259"/>
    <lineage>
        <taxon>Bacteria</taxon>
        <taxon>Candidatus Amesiibacteriota</taxon>
    </lineage>
</organism>
<dbReference type="Proteomes" id="UP000177080">
    <property type="component" value="Unassembled WGS sequence"/>
</dbReference>
<feature type="domain" description="PIN" evidence="6">
    <location>
        <begin position="2"/>
        <end position="124"/>
    </location>
</feature>
<dbReference type="EC" id="3.1.-.-" evidence="5"/>
<dbReference type="HAMAP" id="MF_00265">
    <property type="entry name" value="VapC_Nob1"/>
    <property type="match status" value="1"/>
</dbReference>
<protein>
    <recommendedName>
        <fullName evidence="5">Ribonuclease VapC</fullName>
        <shortName evidence="5">RNase VapC</shortName>
        <ecNumber evidence="5">3.1.-.-</ecNumber>
    </recommendedName>
    <alternativeName>
        <fullName evidence="5">Toxin VapC</fullName>
    </alternativeName>
</protein>
<name>A0A1F4ZE19_9BACT</name>
<dbReference type="GO" id="GO:0090729">
    <property type="term" value="F:toxin activity"/>
    <property type="evidence" value="ECO:0007669"/>
    <property type="project" value="UniProtKB-KW"/>
</dbReference>
<dbReference type="InterPro" id="IPR022907">
    <property type="entry name" value="VapC_family"/>
</dbReference>
<dbReference type="GO" id="GO:0004521">
    <property type="term" value="F:RNA endonuclease activity"/>
    <property type="evidence" value="ECO:0007669"/>
    <property type="project" value="InterPro"/>
</dbReference>
<keyword evidence="3 5" id="KW-0479">Metal-binding</keyword>
<feature type="binding site" evidence="5">
    <location>
        <position position="5"/>
    </location>
    <ligand>
        <name>Mg(2+)</name>
        <dbReference type="ChEBI" id="CHEBI:18420"/>
    </ligand>
</feature>
<dbReference type="STRING" id="1797259.A2989_05300"/>
<keyword evidence="5" id="KW-0800">Toxin</keyword>
<keyword evidence="2 5" id="KW-0540">Nuclease</keyword>
<evidence type="ECO:0000259" key="6">
    <source>
        <dbReference type="Pfam" id="PF01850"/>
    </source>
</evidence>
<dbReference type="GO" id="GO:0016787">
    <property type="term" value="F:hydrolase activity"/>
    <property type="evidence" value="ECO:0007669"/>
    <property type="project" value="UniProtKB-KW"/>
</dbReference>
<dbReference type="PANTHER" id="PTHR42188:SF1">
    <property type="entry name" value="23S RRNA-SPECIFIC ENDONUCLEASE VAPC20"/>
    <property type="match status" value="1"/>
</dbReference>
<comment type="caution">
    <text evidence="7">The sequence shown here is derived from an EMBL/GenBank/DDBJ whole genome shotgun (WGS) entry which is preliminary data.</text>
</comment>
<dbReference type="GO" id="GO:0000287">
    <property type="term" value="F:magnesium ion binding"/>
    <property type="evidence" value="ECO:0007669"/>
    <property type="project" value="UniProtKB-UniRule"/>
</dbReference>
<comment type="similarity">
    <text evidence="5">Belongs to the PINc/VapC protein family.</text>
</comment>
<accession>A0A1F4ZE19</accession>
<comment type="function">
    <text evidence="5">Toxic component of a toxin-antitoxin (TA) system. An RNase.</text>
</comment>